<dbReference type="KEGG" id="dosa:Os07g0568450"/>
<evidence type="ECO:0000313" key="2">
    <source>
        <dbReference type="EMBL" id="BAH93991.1"/>
    </source>
</evidence>
<dbReference type="Proteomes" id="UP000000763">
    <property type="component" value="Chromosome 7"/>
</dbReference>
<reference evidence="2 3" key="1">
    <citation type="journal article" date="2005" name="Nature">
        <title>The map-based sequence of the rice genome.</title>
        <authorList>
            <consortium name="International rice genome sequencing project (IRGSP)"/>
            <person name="Matsumoto T."/>
            <person name="Wu J."/>
            <person name="Kanamori H."/>
            <person name="Katayose Y."/>
            <person name="Fujisawa M."/>
            <person name="Namiki N."/>
            <person name="Mizuno H."/>
            <person name="Yamamoto K."/>
            <person name="Antonio B.A."/>
            <person name="Baba T."/>
            <person name="Sakata K."/>
            <person name="Nagamura Y."/>
            <person name="Aoki H."/>
            <person name="Arikawa K."/>
            <person name="Arita K."/>
            <person name="Bito T."/>
            <person name="Chiden Y."/>
            <person name="Fujitsuka N."/>
            <person name="Fukunaka R."/>
            <person name="Hamada M."/>
            <person name="Harada C."/>
            <person name="Hayashi A."/>
            <person name="Hijishita S."/>
            <person name="Honda M."/>
            <person name="Hosokawa S."/>
            <person name="Ichikawa Y."/>
            <person name="Idonuma A."/>
            <person name="Iijima M."/>
            <person name="Ikeda M."/>
            <person name="Ikeno M."/>
            <person name="Ito K."/>
            <person name="Ito S."/>
            <person name="Ito T."/>
            <person name="Ito Y."/>
            <person name="Ito Y."/>
            <person name="Iwabuchi A."/>
            <person name="Kamiya K."/>
            <person name="Karasawa W."/>
            <person name="Kurita K."/>
            <person name="Katagiri S."/>
            <person name="Kikuta A."/>
            <person name="Kobayashi H."/>
            <person name="Kobayashi N."/>
            <person name="Machita K."/>
            <person name="Maehara T."/>
            <person name="Masukawa M."/>
            <person name="Mizubayashi T."/>
            <person name="Mukai Y."/>
            <person name="Nagasaki H."/>
            <person name="Nagata Y."/>
            <person name="Naito S."/>
            <person name="Nakashima M."/>
            <person name="Nakama Y."/>
            <person name="Nakamichi Y."/>
            <person name="Nakamura M."/>
            <person name="Meguro A."/>
            <person name="Negishi M."/>
            <person name="Ohta I."/>
            <person name="Ohta T."/>
            <person name="Okamoto M."/>
            <person name="Ono N."/>
            <person name="Saji S."/>
            <person name="Sakaguchi M."/>
            <person name="Sakai K."/>
            <person name="Shibata M."/>
            <person name="Shimokawa T."/>
            <person name="Song J."/>
            <person name="Takazaki Y."/>
            <person name="Terasawa K."/>
            <person name="Tsugane M."/>
            <person name="Tsuji K."/>
            <person name="Ueda S."/>
            <person name="Waki K."/>
            <person name="Yamagata H."/>
            <person name="Yamamoto M."/>
            <person name="Yamamoto S."/>
            <person name="Yamane H."/>
            <person name="Yoshiki S."/>
            <person name="Yoshihara R."/>
            <person name="Yukawa K."/>
            <person name="Zhong H."/>
            <person name="Yano M."/>
            <person name="Yuan Q."/>
            <person name="Ouyang S."/>
            <person name="Liu J."/>
            <person name="Jones K.M."/>
            <person name="Gansberger K."/>
            <person name="Moffat K."/>
            <person name="Hill J."/>
            <person name="Bera J."/>
            <person name="Fadrosh D."/>
            <person name="Jin S."/>
            <person name="Johri S."/>
            <person name="Kim M."/>
            <person name="Overton L."/>
            <person name="Reardon M."/>
            <person name="Tsitrin T."/>
            <person name="Vuong H."/>
            <person name="Weaver B."/>
            <person name="Ciecko A."/>
            <person name="Tallon L."/>
            <person name="Jackson J."/>
            <person name="Pai G."/>
            <person name="Aken S.V."/>
            <person name="Utterback T."/>
            <person name="Reidmuller S."/>
            <person name="Feldblyum T."/>
            <person name="Hsiao J."/>
            <person name="Zismann V."/>
            <person name="Iobst S."/>
            <person name="de Vazeille A.R."/>
            <person name="Buell C.R."/>
            <person name="Ying K."/>
            <person name="Li Y."/>
            <person name="Lu T."/>
            <person name="Huang Y."/>
            <person name="Zhao Q."/>
            <person name="Feng Q."/>
            <person name="Zhang L."/>
            <person name="Zhu J."/>
            <person name="Weng Q."/>
            <person name="Mu J."/>
            <person name="Lu Y."/>
            <person name="Fan D."/>
            <person name="Liu Y."/>
            <person name="Guan J."/>
            <person name="Zhang Y."/>
            <person name="Yu S."/>
            <person name="Liu X."/>
            <person name="Zhang Y."/>
            <person name="Hong G."/>
            <person name="Han B."/>
            <person name="Choisne N."/>
            <person name="Demange N."/>
            <person name="Orjeda G."/>
            <person name="Samain S."/>
            <person name="Cattolico L."/>
            <person name="Pelletier E."/>
            <person name="Couloux A."/>
            <person name="Segurens B."/>
            <person name="Wincker P."/>
            <person name="D'Hont A."/>
            <person name="Scarpelli C."/>
            <person name="Weissenbach J."/>
            <person name="Salanoubat M."/>
            <person name="Quetier F."/>
            <person name="Yu Y."/>
            <person name="Kim H.R."/>
            <person name="Rambo T."/>
            <person name="Currie J."/>
            <person name="Collura K."/>
            <person name="Luo M."/>
            <person name="Yang T."/>
            <person name="Ammiraju J.S.S."/>
            <person name="Engler F."/>
            <person name="Soderlund C."/>
            <person name="Wing R.A."/>
            <person name="Palmer L.E."/>
            <person name="de la Bastide M."/>
            <person name="Spiegel L."/>
            <person name="Nascimento L."/>
            <person name="Zutavern T."/>
            <person name="O'Shaughnessy A."/>
            <person name="Dike S."/>
            <person name="Dedhia N."/>
            <person name="Preston R."/>
            <person name="Balija V."/>
            <person name="McCombie W.R."/>
            <person name="Chow T."/>
            <person name="Chen H."/>
            <person name="Chung M."/>
            <person name="Chen C."/>
            <person name="Shaw J."/>
            <person name="Wu H."/>
            <person name="Hsiao K."/>
            <person name="Chao Y."/>
            <person name="Chu M."/>
            <person name="Cheng C."/>
            <person name="Hour A."/>
            <person name="Lee P."/>
            <person name="Lin S."/>
            <person name="Lin Y."/>
            <person name="Liou J."/>
            <person name="Liu S."/>
            <person name="Hsing Y."/>
            <person name="Raghuvanshi S."/>
            <person name="Mohanty A."/>
            <person name="Bharti A.K."/>
            <person name="Gaur A."/>
            <person name="Gupta V."/>
            <person name="Kumar D."/>
            <person name="Ravi V."/>
            <person name="Vij S."/>
            <person name="Kapur A."/>
            <person name="Khurana P."/>
            <person name="Khurana P."/>
            <person name="Khurana J.P."/>
            <person name="Tyagi A.K."/>
            <person name="Gaikwad K."/>
            <person name="Singh A."/>
            <person name="Dalal V."/>
            <person name="Srivastava S."/>
            <person name="Dixit A."/>
            <person name="Pal A.K."/>
            <person name="Ghazi I.A."/>
            <person name="Yadav M."/>
            <person name="Pandit A."/>
            <person name="Bhargava A."/>
            <person name="Sureshbabu K."/>
            <person name="Batra K."/>
            <person name="Sharma T.R."/>
            <person name="Mohapatra T."/>
            <person name="Singh N.K."/>
            <person name="Messing J."/>
            <person name="Nelson A.B."/>
            <person name="Fuks G."/>
            <person name="Kavchok S."/>
            <person name="Keizer G."/>
            <person name="Linton E."/>
            <person name="Llaca V."/>
            <person name="Song R."/>
            <person name="Tanyolac B."/>
            <person name="Young S."/>
            <person name="Ho-Il K."/>
            <person name="Hahn J.H."/>
            <person name="Sangsakoo G."/>
            <person name="Vanavichit A."/>
            <person name="de Mattos Luiz.A.T."/>
            <person name="Zimmer P.D."/>
            <person name="Malone G."/>
            <person name="Dellagostin O."/>
            <person name="de Oliveira A.C."/>
            <person name="Bevan M."/>
            <person name="Bancroft I."/>
            <person name="Minx P."/>
            <person name="Cordum H."/>
            <person name="Wilson R."/>
            <person name="Cheng Z."/>
            <person name="Jin W."/>
            <person name="Jiang J."/>
            <person name="Leong S.A."/>
            <person name="Iwama H."/>
            <person name="Gojobori T."/>
            <person name="Itoh T."/>
            <person name="Niimura Y."/>
            <person name="Fujii Y."/>
            <person name="Habara T."/>
            <person name="Sakai H."/>
            <person name="Sato Y."/>
            <person name="Wilson G."/>
            <person name="Kumar K."/>
            <person name="McCouch S."/>
            <person name="Juretic N."/>
            <person name="Hoen D."/>
            <person name="Wright S."/>
            <person name="Bruskiewich R."/>
            <person name="Bureau T."/>
            <person name="Miyao A."/>
            <person name="Hirochika H."/>
            <person name="Nishikawa T."/>
            <person name="Kadowaki K."/>
            <person name="Sugiura M."/>
            <person name="Burr B."/>
            <person name="Sasaki T."/>
        </authorList>
    </citation>
    <scope>NUCLEOTIDE SEQUENCE [LARGE SCALE GENOMIC DNA]</scope>
    <source>
        <strain evidence="3">cv. Nipponbare</strain>
    </source>
</reference>
<gene>
    <name evidence="2" type="ordered locus">Os07g0568450</name>
</gene>
<evidence type="ECO:0000313" key="3">
    <source>
        <dbReference type="Proteomes" id="UP000000763"/>
    </source>
</evidence>
<protein>
    <submittedName>
        <fullName evidence="2">Os07g0568450 protein</fullName>
    </submittedName>
</protein>
<sequence>MAGARSAIGEFRTPRGGGGGGARDPAAEAEARLRFAAWRARNPRRVRVSAGRSPLSPIGGGMVVVVVVEEEAPAKAGGETRKRLDGIGCFGGPFPV</sequence>
<reference evidence="3" key="2">
    <citation type="journal article" date="2008" name="Nucleic Acids Res.">
        <title>The rice annotation project database (RAP-DB): 2008 update.</title>
        <authorList>
            <consortium name="The rice annotation project (RAP)"/>
        </authorList>
    </citation>
    <scope>GENOME REANNOTATION</scope>
    <source>
        <strain evidence="3">cv. Nipponbare</strain>
    </source>
</reference>
<dbReference type="AlphaFoldDB" id="C7J4Y7"/>
<feature type="region of interest" description="Disordered" evidence="1">
    <location>
        <begin position="1"/>
        <end position="26"/>
    </location>
</feature>
<evidence type="ECO:0000256" key="1">
    <source>
        <dbReference type="SAM" id="MobiDB-lite"/>
    </source>
</evidence>
<dbReference type="EMBL" id="AP008213">
    <property type="protein sequence ID" value="BAH93991.1"/>
    <property type="molecule type" value="Genomic_DNA"/>
</dbReference>
<accession>C7J4Y7</accession>
<organism evidence="2 3">
    <name type="scientific">Oryza sativa subsp. japonica</name>
    <name type="common">Rice</name>
    <dbReference type="NCBI Taxonomy" id="39947"/>
    <lineage>
        <taxon>Eukaryota</taxon>
        <taxon>Viridiplantae</taxon>
        <taxon>Streptophyta</taxon>
        <taxon>Embryophyta</taxon>
        <taxon>Tracheophyta</taxon>
        <taxon>Spermatophyta</taxon>
        <taxon>Magnoliopsida</taxon>
        <taxon>Liliopsida</taxon>
        <taxon>Poales</taxon>
        <taxon>Poaceae</taxon>
        <taxon>BOP clade</taxon>
        <taxon>Oryzoideae</taxon>
        <taxon>Oryzeae</taxon>
        <taxon>Oryzinae</taxon>
        <taxon>Oryza</taxon>
        <taxon>Oryza sativa</taxon>
    </lineage>
</organism>
<proteinExistence type="predicted"/>
<name>C7J4Y7_ORYSJ</name>